<evidence type="ECO:0008006" key="4">
    <source>
        <dbReference type="Google" id="ProtNLM"/>
    </source>
</evidence>
<accession>A0AAV2LBH1</accession>
<dbReference type="AlphaFoldDB" id="A0AAV2LBH1"/>
<protein>
    <recommendedName>
        <fullName evidence="4">Protein TBATA</fullName>
    </recommendedName>
</protein>
<gene>
    <name evidence="2" type="ORF">KC01_LOCUS27920</name>
</gene>
<feature type="region of interest" description="Disordered" evidence="1">
    <location>
        <begin position="165"/>
        <end position="229"/>
    </location>
</feature>
<dbReference type="InterPro" id="IPR037394">
    <property type="entry name" value="TBATA-like"/>
</dbReference>
<reference evidence="2 3" key="1">
    <citation type="submission" date="2024-04" db="EMBL/GenBank/DDBJ databases">
        <authorList>
            <person name="Waldvogel A.-M."/>
            <person name="Schoenle A."/>
        </authorList>
    </citation>
    <scope>NUCLEOTIDE SEQUENCE [LARGE SCALE GENOMIC DNA]</scope>
</reference>
<evidence type="ECO:0000256" key="1">
    <source>
        <dbReference type="SAM" id="MobiDB-lite"/>
    </source>
</evidence>
<feature type="compositionally biased region" description="Polar residues" evidence="1">
    <location>
        <begin position="337"/>
        <end position="347"/>
    </location>
</feature>
<keyword evidence="3" id="KW-1185">Reference proteome</keyword>
<feature type="compositionally biased region" description="Low complexity" evidence="1">
    <location>
        <begin position="203"/>
        <end position="214"/>
    </location>
</feature>
<feature type="compositionally biased region" description="Basic and acidic residues" evidence="1">
    <location>
        <begin position="321"/>
        <end position="333"/>
    </location>
</feature>
<proteinExistence type="predicted"/>
<dbReference type="EMBL" id="OZ035845">
    <property type="protein sequence ID" value="CAL1599690.1"/>
    <property type="molecule type" value="Genomic_DNA"/>
</dbReference>
<evidence type="ECO:0000313" key="3">
    <source>
        <dbReference type="Proteomes" id="UP001497482"/>
    </source>
</evidence>
<name>A0AAV2LBH1_KNICA</name>
<organism evidence="2 3">
    <name type="scientific">Knipowitschia caucasica</name>
    <name type="common">Caucasian dwarf goby</name>
    <name type="synonym">Pomatoschistus caucasicus</name>
    <dbReference type="NCBI Taxonomy" id="637954"/>
    <lineage>
        <taxon>Eukaryota</taxon>
        <taxon>Metazoa</taxon>
        <taxon>Chordata</taxon>
        <taxon>Craniata</taxon>
        <taxon>Vertebrata</taxon>
        <taxon>Euteleostomi</taxon>
        <taxon>Actinopterygii</taxon>
        <taxon>Neopterygii</taxon>
        <taxon>Teleostei</taxon>
        <taxon>Neoteleostei</taxon>
        <taxon>Acanthomorphata</taxon>
        <taxon>Gobiaria</taxon>
        <taxon>Gobiiformes</taxon>
        <taxon>Gobioidei</taxon>
        <taxon>Gobiidae</taxon>
        <taxon>Gobiinae</taxon>
        <taxon>Knipowitschia</taxon>
    </lineage>
</organism>
<feature type="region of interest" description="Disordered" evidence="1">
    <location>
        <begin position="34"/>
        <end position="57"/>
    </location>
</feature>
<feature type="compositionally biased region" description="Basic and acidic residues" evidence="1">
    <location>
        <begin position="171"/>
        <end position="187"/>
    </location>
</feature>
<evidence type="ECO:0000313" key="2">
    <source>
        <dbReference type="EMBL" id="CAL1599690.1"/>
    </source>
</evidence>
<dbReference type="Proteomes" id="UP001497482">
    <property type="component" value="Chromosome 23"/>
</dbReference>
<dbReference type="PANTHER" id="PTHR33772">
    <property type="entry name" value="THYMUS, BRAIN AND TESTES-ASSOCIATED"/>
    <property type="match status" value="1"/>
</dbReference>
<sequence>MYPRNRANILQKCLHLGHLGRKVVHPCRQPCRHPTLPLRSRGSSGHSRTLRPRGLGSRWQAGRHLRRALIRIQGRQALHAYREWQYRTIGAGVHRLNGRPVCTVRDDWFVSSSLFPHPLLKANTCRRTQDLPLARSLYASSSGRNKPGLLSEMWRDELKELAARISATSKPQKDKKEEGPAEDEPIRRQTQYSSETGRLIPASSRSFRSSTSSRSSHRRSYSRLQSSAHPQALHDQELKVLELLCQILQTDSLSTVQNWLLLSGQREKDLVMGMLKQALGGMETFRTYPDLPPHLSPNLDPAWPPPPQPRTSSNRPPLSADKPERIGEAEVFHVHVPNQSLDDITEQ</sequence>
<feature type="region of interest" description="Disordered" evidence="1">
    <location>
        <begin position="289"/>
        <end position="347"/>
    </location>
</feature>
<dbReference type="PANTHER" id="PTHR33772:SF1">
    <property type="entry name" value="PROTEIN TBATA"/>
    <property type="match status" value="1"/>
</dbReference>
<dbReference type="Pfam" id="PF15256">
    <property type="entry name" value="SPATIAL"/>
    <property type="match status" value="1"/>
</dbReference>